<dbReference type="SUPFAM" id="SSF109604">
    <property type="entry name" value="HD-domain/PDEase-like"/>
    <property type="match status" value="2"/>
</dbReference>
<dbReference type="Proteomes" id="UP001154420">
    <property type="component" value="Unassembled WGS sequence"/>
</dbReference>
<dbReference type="Gene3D" id="1.10.3210.10">
    <property type="entry name" value="Hypothetical protein af1432"/>
    <property type="match status" value="2"/>
</dbReference>
<organism evidence="2 3">
    <name type="scientific">Parablautia muri</name>
    <dbReference type="NCBI Taxonomy" id="2320879"/>
    <lineage>
        <taxon>Bacteria</taxon>
        <taxon>Bacillati</taxon>
        <taxon>Bacillota</taxon>
        <taxon>Clostridia</taxon>
        <taxon>Lachnospirales</taxon>
        <taxon>Lachnospiraceae</taxon>
        <taxon>Parablautia</taxon>
    </lineage>
</organism>
<accession>A0A9X5BD95</accession>
<dbReference type="CDD" id="cd00077">
    <property type="entry name" value="HDc"/>
    <property type="match status" value="1"/>
</dbReference>
<dbReference type="PROSITE" id="PS51832">
    <property type="entry name" value="HD_GYP"/>
    <property type="match status" value="1"/>
</dbReference>
<dbReference type="Pfam" id="PF13487">
    <property type="entry name" value="HD_5"/>
    <property type="match status" value="1"/>
</dbReference>
<evidence type="ECO:0000313" key="3">
    <source>
        <dbReference type="Proteomes" id="UP001154420"/>
    </source>
</evidence>
<protein>
    <submittedName>
        <fullName evidence="2">HD domain-containing protein</fullName>
    </submittedName>
</protein>
<dbReference type="Pfam" id="PF01966">
    <property type="entry name" value="HD"/>
    <property type="match status" value="1"/>
</dbReference>
<evidence type="ECO:0000259" key="1">
    <source>
        <dbReference type="PROSITE" id="PS51832"/>
    </source>
</evidence>
<dbReference type="RefSeq" id="WP_160558955.1">
    <property type="nucleotide sequence ID" value="NZ_QZDT01000004.1"/>
</dbReference>
<comment type="caution">
    <text evidence="2">The sequence shown here is derived from an EMBL/GenBank/DDBJ whole genome shotgun (WGS) entry which is preliminary data.</text>
</comment>
<name>A0A9X5BD95_9FIRM</name>
<proteinExistence type="predicted"/>
<evidence type="ECO:0000313" key="2">
    <source>
        <dbReference type="EMBL" id="NBJ91879.1"/>
    </source>
</evidence>
<dbReference type="OrthoDB" id="9804747at2"/>
<gene>
    <name evidence="2" type="ORF">D5281_04545</name>
</gene>
<reference evidence="2" key="1">
    <citation type="submission" date="2018-09" db="EMBL/GenBank/DDBJ databases">
        <title>Murine metabolic-syndrome-specific gut microbial biobank.</title>
        <authorList>
            <person name="Liu C."/>
        </authorList>
    </citation>
    <scope>NUCLEOTIDE SEQUENCE</scope>
    <source>
        <strain evidence="2">D42-62</strain>
    </source>
</reference>
<dbReference type="PANTHER" id="PTHR43155:SF2">
    <property type="entry name" value="CYCLIC DI-GMP PHOSPHODIESTERASE PA4108"/>
    <property type="match status" value="1"/>
</dbReference>
<sequence>MEYIHSKDIFLLMRDTLKLIDRKSMDHGSRVAYYLYKMLECKGGYEKFELADFVFLASMHDVGAYKTENLKDMLQYEFKETMAHSVYGYLVFKYLSPLSELAKIILYHHMDYSQLQGMDFEHKDITACLNLAEKVDIYATILGDKFDVNRFRKHIGTILSQESFDLFREAIEKYDVINKVQSGDYKTELDEIAEYMIFTNADKKKSIEMLMYTQGFKEESLVFNAVTCTCIAEILGQKAGLNELEREQLYYGTLLHDIGMLAIPSGIMDAPRNLTPEEYKKVKMHVLLAEKVLKNRMAEEVVGIVATHHERGDGSGYPRGLKEAQMNRSQWILQLADSVSALLVEKTYRPALDRDEVRMLLRKEAEKGKYNNMIVNLFLDGQSEIMDYVKTRVDKTLVTYHKLNQQYRKVSKKLGQS</sequence>
<keyword evidence="3" id="KW-1185">Reference proteome</keyword>
<dbReference type="PANTHER" id="PTHR43155">
    <property type="entry name" value="CYCLIC DI-GMP PHOSPHODIESTERASE PA4108-RELATED"/>
    <property type="match status" value="1"/>
</dbReference>
<dbReference type="InterPro" id="IPR003607">
    <property type="entry name" value="HD/PDEase_dom"/>
</dbReference>
<dbReference type="InterPro" id="IPR037522">
    <property type="entry name" value="HD_GYP_dom"/>
</dbReference>
<feature type="domain" description="HD-GYP" evidence="1">
    <location>
        <begin position="199"/>
        <end position="394"/>
    </location>
</feature>
<dbReference type="InterPro" id="IPR006674">
    <property type="entry name" value="HD_domain"/>
</dbReference>
<dbReference type="EMBL" id="QZDT01000004">
    <property type="protein sequence ID" value="NBJ91879.1"/>
    <property type="molecule type" value="Genomic_DNA"/>
</dbReference>
<dbReference type="AlphaFoldDB" id="A0A9X5BD95"/>